<comment type="function">
    <text evidence="9">Essential for sperm motility and is involved in the regulation of the beating frequency of motile cilia on the epithelial cells of the respiratory tract. Required for the establishment of radial spokes in sperm flagella.</text>
</comment>
<gene>
    <name evidence="10" type="ORF">KGM_201709</name>
</gene>
<evidence type="ECO:0000256" key="1">
    <source>
        <dbReference type="ARBA" id="ARBA00004430"/>
    </source>
</evidence>
<evidence type="ECO:0000256" key="2">
    <source>
        <dbReference type="ARBA" id="ARBA00010500"/>
    </source>
</evidence>
<dbReference type="eggNOG" id="ENOG502QTGJ">
    <property type="taxonomic scope" value="Eukaryota"/>
</dbReference>
<comment type="subcellular location">
    <subcellularLocation>
        <location evidence="1">Cytoplasm</location>
        <location evidence="1">Cytoskeleton</location>
        <location evidence="1">Cilium axoneme</location>
    </subcellularLocation>
</comment>
<dbReference type="FunCoup" id="A0A212EV44">
    <property type="interactions" value="16"/>
</dbReference>
<evidence type="ECO:0000256" key="6">
    <source>
        <dbReference type="ARBA" id="ARBA00023069"/>
    </source>
</evidence>
<proteinExistence type="inferred from homology"/>
<dbReference type="Pfam" id="PF12018">
    <property type="entry name" value="FAP206"/>
    <property type="match status" value="1"/>
</dbReference>
<dbReference type="Proteomes" id="UP000007151">
    <property type="component" value="Unassembled WGS sequence"/>
</dbReference>
<evidence type="ECO:0000256" key="8">
    <source>
        <dbReference type="ARBA" id="ARBA00023273"/>
    </source>
</evidence>
<protein>
    <recommendedName>
        <fullName evidence="3">Cilia- and flagella-associated protein 206</fullName>
    </recommendedName>
</protein>
<dbReference type="KEGG" id="dpl:KGM_201709"/>
<comment type="caution">
    <text evidence="10">The sequence shown here is derived from an EMBL/GenBank/DDBJ whole genome shotgun (WGS) entry which is preliminary data.</text>
</comment>
<keyword evidence="11" id="KW-1185">Reference proteome</keyword>
<dbReference type="GO" id="GO:0036064">
    <property type="term" value="C:ciliary basal body"/>
    <property type="evidence" value="ECO:0007669"/>
    <property type="project" value="TreeGrafter"/>
</dbReference>
<keyword evidence="4" id="KW-0963">Cytoplasm</keyword>
<dbReference type="GO" id="GO:0003356">
    <property type="term" value="P:regulation of cilium beat frequency"/>
    <property type="evidence" value="ECO:0007669"/>
    <property type="project" value="TreeGrafter"/>
</dbReference>
<evidence type="ECO:0000256" key="3">
    <source>
        <dbReference type="ARBA" id="ARBA00021602"/>
    </source>
</evidence>
<evidence type="ECO:0000313" key="11">
    <source>
        <dbReference type="Proteomes" id="UP000007151"/>
    </source>
</evidence>
<dbReference type="GO" id="GO:0005930">
    <property type="term" value="C:axoneme"/>
    <property type="evidence" value="ECO:0007669"/>
    <property type="project" value="UniProtKB-SubCell"/>
</dbReference>
<evidence type="ECO:0000313" key="10">
    <source>
        <dbReference type="EMBL" id="OWR45365.1"/>
    </source>
</evidence>
<keyword evidence="6" id="KW-0969">Cilium</keyword>
<organism evidence="10 11">
    <name type="scientific">Danaus plexippus plexippus</name>
    <dbReference type="NCBI Taxonomy" id="278856"/>
    <lineage>
        <taxon>Eukaryota</taxon>
        <taxon>Metazoa</taxon>
        <taxon>Ecdysozoa</taxon>
        <taxon>Arthropoda</taxon>
        <taxon>Hexapoda</taxon>
        <taxon>Insecta</taxon>
        <taxon>Pterygota</taxon>
        <taxon>Neoptera</taxon>
        <taxon>Endopterygota</taxon>
        <taxon>Lepidoptera</taxon>
        <taxon>Glossata</taxon>
        <taxon>Ditrysia</taxon>
        <taxon>Papilionoidea</taxon>
        <taxon>Nymphalidae</taxon>
        <taxon>Danainae</taxon>
        <taxon>Danaini</taxon>
        <taxon>Danaina</taxon>
        <taxon>Danaus</taxon>
        <taxon>Danaus</taxon>
    </lineage>
</organism>
<dbReference type="STRING" id="278856.A0A212EV44"/>
<keyword evidence="5" id="KW-0970">Cilium biogenesis/degradation</keyword>
<accession>A0A212EV44</accession>
<evidence type="ECO:0000256" key="7">
    <source>
        <dbReference type="ARBA" id="ARBA00023212"/>
    </source>
</evidence>
<evidence type="ECO:0000256" key="9">
    <source>
        <dbReference type="ARBA" id="ARBA00045321"/>
    </source>
</evidence>
<comment type="similarity">
    <text evidence="2">Belongs to the CFAP206 family.</text>
</comment>
<keyword evidence="8" id="KW-0966">Cell projection</keyword>
<reference evidence="10 11" key="1">
    <citation type="journal article" date="2011" name="Cell">
        <title>The monarch butterfly genome yields insights into long-distance migration.</title>
        <authorList>
            <person name="Zhan S."/>
            <person name="Merlin C."/>
            <person name="Boore J.L."/>
            <person name="Reppert S.M."/>
        </authorList>
    </citation>
    <scope>NUCLEOTIDE SEQUENCE [LARGE SCALE GENOMIC DNA]</scope>
    <source>
        <strain evidence="10">F-2</strain>
    </source>
</reference>
<sequence>MACNENVIKNMSNEITRNCQSQNVVVDPDFVVYLIELLLLNPKYGGLFSKTINRNNLEYFVNECVTMLTSSETSINTLKMQYIMQTNYDKLQNLIDKHLESINHCLRPLVNEILDEDVDFEDEAAFKKLFRKISIYIILSSGLGNPGSIVTLKEGMASLESVFSLEDLKVFVALPRSEKLIQLNEIMQIASGVRLFNRDCKKGGEGIPDLPFIFVDAGKACLASLSNSLIAVMQRVNSLTTAIADSISIQDETGNVLIDIPSGSELTEDDYKDIFELLAFNRQYELFIRKLLSDVESMVENGDRCVEKVKLVLEELHSAVKYKAAVPVVTVFPLFTKLWEVWRSMQNVMYLMSTVNRLMSVLGNIQDQMKIPYKLLEKMLEGKHVVTDQDRMSSKVSITERLSMGSLKNYVGYNENFSINEKHVQFLGFCALCLSVGALVPSNMRVGLIKNNNTRYGFCSVKMAARFSREPQRYINEVLDFARNNPHVINLLNILPEVSSVRTIDQLVTKFYPKTRISDKDVQTETHPIDSYIEKNYSWNLWEWKRRACQWSSIVNCKTHSTQTHYSHLRSEVHCQTFQPRDKNMQTKKDSGVNTDPNKVFLWGLRGQIGYGQHALELNKMADSEKQKEIPQKISCPFSPRLLSHYNGNNPSCYTKLNHILHEGLNKLIIMTVFDALDIQHSIFRNKVVTSVLHF</sequence>
<dbReference type="PANTHER" id="PTHR21442">
    <property type="entry name" value="CILIA- AND FLAGELLA-ASSOCIATED PROTEIN 206"/>
    <property type="match status" value="1"/>
</dbReference>
<evidence type="ECO:0000256" key="4">
    <source>
        <dbReference type="ARBA" id="ARBA00022490"/>
    </source>
</evidence>
<dbReference type="InParanoid" id="A0A212EV44"/>
<dbReference type="PANTHER" id="PTHR21442:SF0">
    <property type="entry name" value="CILIA- AND FLAGELLA-ASSOCIATED PROTEIN 206"/>
    <property type="match status" value="1"/>
</dbReference>
<dbReference type="EMBL" id="AGBW02012241">
    <property type="protein sequence ID" value="OWR45365.1"/>
    <property type="molecule type" value="Genomic_DNA"/>
</dbReference>
<name>A0A212EV44_DANPL</name>
<dbReference type="GO" id="GO:0030030">
    <property type="term" value="P:cell projection organization"/>
    <property type="evidence" value="ECO:0007669"/>
    <property type="project" value="UniProtKB-KW"/>
</dbReference>
<dbReference type="InterPro" id="IPR021897">
    <property type="entry name" value="FAP206"/>
</dbReference>
<dbReference type="AlphaFoldDB" id="A0A212EV44"/>
<keyword evidence="7" id="KW-0206">Cytoskeleton</keyword>
<evidence type="ECO:0000256" key="5">
    <source>
        <dbReference type="ARBA" id="ARBA00022794"/>
    </source>
</evidence>